<evidence type="ECO:0000313" key="2">
    <source>
        <dbReference type="Proteomes" id="UP000001549"/>
    </source>
</evidence>
<dbReference type="Proteomes" id="UP000001549">
    <property type="component" value="Chromosome"/>
</dbReference>
<proteinExistence type="predicted"/>
<evidence type="ECO:0000313" key="1">
    <source>
        <dbReference type="EMBL" id="AEH08863.1"/>
    </source>
</evidence>
<name>F8B1Z4_9ACTN</name>
<dbReference type="KEGG" id="fsy:FsymDg_1392"/>
<reference evidence="1 2" key="1">
    <citation type="submission" date="2011-05" db="EMBL/GenBank/DDBJ databases">
        <title>Complete sequence of chromosome of Frankia symbiont of Datisca glomerata.</title>
        <authorList>
            <consortium name="US DOE Joint Genome Institute"/>
            <person name="Lucas S."/>
            <person name="Han J."/>
            <person name="Lapidus A."/>
            <person name="Cheng J.-F."/>
            <person name="Goodwin L."/>
            <person name="Pitluck S."/>
            <person name="Peters L."/>
            <person name="Mikhailova N."/>
            <person name="Chertkov O."/>
            <person name="Teshima H."/>
            <person name="Han C."/>
            <person name="Tapia R."/>
            <person name="Land M."/>
            <person name="Hauser L."/>
            <person name="Kyrpides N."/>
            <person name="Ivanova N."/>
            <person name="Pagani I."/>
            <person name="Berry A."/>
            <person name="Pawlowski K."/>
            <person name="Persson T."/>
            <person name="Vanden Heuvel B."/>
            <person name="Benson D."/>
            <person name="Woyke T."/>
        </authorList>
    </citation>
    <scope>NUCLEOTIDE SEQUENCE [LARGE SCALE GENOMIC DNA]</scope>
    <source>
        <strain evidence="2">4085684</strain>
    </source>
</reference>
<organism evidence="1 2">
    <name type="scientific">Candidatus Protofrankia datiscae</name>
    <dbReference type="NCBI Taxonomy" id="2716812"/>
    <lineage>
        <taxon>Bacteria</taxon>
        <taxon>Bacillati</taxon>
        <taxon>Actinomycetota</taxon>
        <taxon>Actinomycetes</taxon>
        <taxon>Frankiales</taxon>
        <taxon>Frankiaceae</taxon>
        <taxon>Protofrankia</taxon>
    </lineage>
</organism>
<sequence length="37" mass="4296">MVNRIGDQHFRTVRVQTHPPRTVDQHTLPINIDKSTS</sequence>
<gene>
    <name evidence="1" type="ordered locus">FsymDg_1392</name>
</gene>
<accession>F8B1Z4</accession>
<protein>
    <submittedName>
        <fullName evidence="1">Uncharacterized protein</fullName>
    </submittedName>
</protein>
<dbReference type="EMBL" id="CP002801">
    <property type="protein sequence ID" value="AEH08863.1"/>
    <property type="molecule type" value="Genomic_DNA"/>
</dbReference>
<dbReference type="HOGENOM" id="CLU_3343966_0_0_11"/>
<dbReference type="AlphaFoldDB" id="F8B1Z4"/>
<keyword evidence="2" id="KW-1185">Reference proteome</keyword>